<dbReference type="SUPFAM" id="SSF49879">
    <property type="entry name" value="SMAD/FHA domain"/>
    <property type="match status" value="1"/>
</dbReference>
<accession>A0AAX4HJF0</accession>
<dbReference type="CDD" id="cd00060">
    <property type="entry name" value="FHA"/>
    <property type="match status" value="1"/>
</dbReference>
<dbReference type="InterPro" id="IPR000253">
    <property type="entry name" value="FHA_dom"/>
</dbReference>
<sequence length="123" mass="14504">MKIFLMNDQHTFEYVIETDRVSVGRASHNDWCVPHHEISKDHFIIYAQDEEYFIQDQGSKNGVYIDNVRIEPYKKYPLNIQQNIVIARVFKLAFYRRPGHTELGITGAIELESQAETFEKLKK</sequence>
<feature type="domain" description="FHA" evidence="1">
    <location>
        <begin position="21"/>
        <end position="70"/>
    </location>
</feature>
<protein>
    <submittedName>
        <fullName evidence="2">FHA domain-containing protein</fullName>
    </submittedName>
</protein>
<dbReference type="AlphaFoldDB" id="A0AAX4HJF0"/>
<dbReference type="RefSeq" id="WP_321389911.1">
    <property type="nucleotide sequence ID" value="NZ_CP139487.1"/>
</dbReference>
<name>A0AAX4HJF0_9BACT</name>
<dbReference type="EMBL" id="CP139487">
    <property type="protein sequence ID" value="WPU63355.1"/>
    <property type="molecule type" value="Genomic_DNA"/>
</dbReference>
<gene>
    <name evidence="2" type="ORF">SOO65_11725</name>
</gene>
<dbReference type="InterPro" id="IPR008984">
    <property type="entry name" value="SMAD_FHA_dom_sf"/>
</dbReference>
<reference evidence="2 3" key="1">
    <citation type="submission" date="2023-11" db="EMBL/GenBank/DDBJ databases">
        <title>Peredibacter starrii A3.12.</title>
        <authorList>
            <person name="Mitchell R.J."/>
        </authorList>
    </citation>
    <scope>NUCLEOTIDE SEQUENCE [LARGE SCALE GENOMIC DNA]</scope>
    <source>
        <strain evidence="2 3">A3.12</strain>
    </source>
</reference>
<dbReference type="Proteomes" id="UP001324634">
    <property type="component" value="Chromosome"/>
</dbReference>
<dbReference type="SMART" id="SM00240">
    <property type="entry name" value="FHA"/>
    <property type="match status" value="1"/>
</dbReference>
<evidence type="ECO:0000259" key="1">
    <source>
        <dbReference type="PROSITE" id="PS50006"/>
    </source>
</evidence>
<evidence type="ECO:0000313" key="3">
    <source>
        <dbReference type="Proteomes" id="UP001324634"/>
    </source>
</evidence>
<dbReference type="Pfam" id="PF00498">
    <property type="entry name" value="FHA"/>
    <property type="match status" value="1"/>
</dbReference>
<keyword evidence="3" id="KW-1185">Reference proteome</keyword>
<dbReference type="Gene3D" id="2.60.200.20">
    <property type="match status" value="1"/>
</dbReference>
<dbReference type="PROSITE" id="PS50006">
    <property type="entry name" value="FHA_DOMAIN"/>
    <property type="match status" value="1"/>
</dbReference>
<proteinExistence type="predicted"/>
<evidence type="ECO:0000313" key="2">
    <source>
        <dbReference type="EMBL" id="WPU63355.1"/>
    </source>
</evidence>
<dbReference type="KEGG" id="psti:SOO65_11725"/>
<organism evidence="2 3">
    <name type="scientific">Peredibacter starrii</name>
    <dbReference type="NCBI Taxonomy" id="28202"/>
    <lineage>
        <taxon>Bacteria</taxon>
        <taxon>Pseudomonadati</taxon>
        <taxon>Bdellovibrionota</taxon>
        <taxon>Bacteriovoracia</taxon>
        <taxon>Bacteriovoracales</taxon>
        <taxon>Bacteriovoracaceae</taxon>
        <taxon>Peredibacter</taxon>
    </lineage>
</organism>